<evidence type="ECO:0000313" key="3">
    <source>
        <dbReference type="Proteomes" id="UP001179647"/>
    </source>
</evidence>
<evidence type="ECO:0000313" key="2">
    <source>
        <dbReference type="EMBL" id="WEG73876.1"/>
    </source>
</evidence>
<dbReference type="Proteomes" id="UP001179647">
    <property type="component" value="Chromosome"/>
</dbReference>
<name>A0AAF0I8E7_9ENTE</name>
<dbReference type="EMBL" id="CP110232">
    <property type="protein sequence ID" value="WEG73876.1"/>
    <property type="molecule type" value="Genomic_DNA"/>
</dbReference>
<dbReference type="RefSeq" id="WP_275469675.1">
    <property type="nucleotide sequence ID" value="NZ_CP110232.1"/>
</dbReference>
<dbReference type="KEGG" id="vie:OL234_02900"/>
<reference evidence="2" key="1">
    <citation type="submission" date="2022-10" db="EMBL/GenBank/DDBJ databases">
        <title>Vagococcus sp. isolated from poultry meat.</title>
        <authorList>
            <person name="Johansson P."/>
            <person name="Bjorkroth J."/>
        </authorList>
    </citation>
    <scope>NUCLEOTIDE SEQUENCE</scope>
    <source>
        <strain evidence="2">STAA11</strain>
    </source>
</reference>
<feature type="compositionally biased region" description="Basic and acidic residues" evidence="1">
    <location>
        <begin position="145"/>
        <end position="163"/>
    </location>
</feature>
<feature type="compositionally biased region" description="Polar residues" evidence="1">
    <location>
        <begin position="164"/>
        <end position="181"/>
    </location>
</feature>
<sequence length="195" mass="22247">MEHVFVTLQHLLKDTTVTTFVKHFDDRRIYQYNEFFLLDQDRINRLFKTNLEELASEITLTPTDFDLEVVKVVAMTIDGDFILASDSQVFVVPNTMVKADVETFDMPVIDFFVSYEEHTLSSSIIPTYESSELSETIDTANNDDSLAHEETSQIKPESSHQSKEPLQSESQEVVSNTTSTPKQKKGLLARLFGKK</sequence>
<feature type="region of interest" description="Disordered" evidence="1">
    <location>
        <begin position="144"/>
        <end position="186"/>
    </location>
</feature>
<accession>A0AAF0I8E7</accession>
<dbReference type="AlphaFoldDB" id="A0AAF0I8E7"/>
<gene>
    <name evidence="2" type="ORF">OL234_02900</name>
</gene>
<proteinExistence type="predicted"/>
<protein>
    <submittedName>
        <fullName evidence="2">Uncharacterized protein</fullName>
    </submittedName>
</protein>
<organism evidence="2 3">
    <name type="scientific">Vagococcus intermedius</name>
    <dbReference type="NCBI Taxonomy" id="2991418"/>
    <lineage>
        <taxon>Bacteria</taxon>
        <taxon>Bacillati</taxon>
        <taxon>Bacillota</taxon>
        <taxon>Bacilli</taxon>
        <taxon>Lactobacillales</taxon>
        <taxon>Enterococcaceae</taxon>
        <taxon>Vagococcus</taxon>
    </lineage>
</organism>
<evidence type="ECO:0000256" key="1">
    <source>
        <dbReference type="SAM" id="MobiDB-lite"/>
    </source>
</evidence>
<keyword evidence="3" id="KW-1185">Reference proteome</keyword>